<dbReference type="Proteomes" id="UP001140949">
    <property type="component" value="Unassembled WGS sequence"/>
</dbReference>
<reference evidence="2" key="2">
    <citation type="submission" date="2023-04" db="EMBL/GenBank/DDBJ databases">
        <authorList>
            <person name="Bruccoleri R.E."/>
            <person name="Oakeley E.J."/>
            <person name="Faust A.-M."/>
            <person name="Dessus-Babus S."/>
            <person name="Altorfer M."/>
            <person name="Burckhardt D."/>
            <person name="Oertli M."/>
            <person name="Naumann U."/>
            <person name="Petersen F."/>
            <person name="Wong J."/>
        </authorList>
    </citation>
    <scope>NUCLEOTIDE SEQUENCE</scope>
    <source>
        <strain evidence="2">GSM-AAB239-AS_SAM_17_03QT</strain>
        <tissue evidence="2">Leaf</tissue>
    </source>
</reference>
<reference evidence="2" key="1">
    <citation type="journal article" date="2023" name="GigaByte">
        <title>Genome assembly of the bearded iris, Iris pallida Lam.</title>
        <authorList>
            <person name="Bruccoleri R.E."/>
            <person name="Oakeley E.J."/>
            <person name="Faust A.M.E."/>
            <person name="Altorfer M."/>
            <person name="Dessus-Babus S."/>
            <person name="Burckhardt D."/>
            <person name="Oertli M."/>
            <person name="Naumann U."/>
            <person name="Petersen F."/>
            <person name="Wong J."/>
        </authorList>
    </citation>
    <scope>NUCLEOTIDE SEQUENCE</scope>
    <source>
        <strain evidence="2">GSM-AAB239-AS_SAM_17_03QT</strain>
    </source>
</reference>
<keyword evidence="1" id="KW-0812">Transmembrane</keyword>
<keyword evidence="1" id="KW-0472">Membrane</keyword>
<gene>
    <name evidence="2" type="ORF">M6B38_346990</name>
</gene>
<name>A0AAX6GUE4_IRIPA</name>
<comment type="caution">
    <text evidence="2">The sequence shown here is derived from an EMBL/GenBank/DDBJ whole genome shotgun (WGS) entry which is preliminary data.</text>
</comment>
<sequence>MGSKDQFIGTACVFQRQALYAFMLQSQNRLQGLATVYQSEADKQTCFWKEYSYVLGVVNFLLFSYFKCFFFHKHDSKVHRCEFFFKFMDLWLSRYIVEIWLIIYG</sequence>
<keyword evidence="3" id="KW-1185">Reference proteome</keyword>
<dbReference type="EMBL" id="JANAVB010016248">
    <property type="protein sequence ID" value="KAJ6831881.1"/>
    <property type="molecule type" value="Genomic_DNA"/>
</dbReference>
<accession>A0AAX6GUE4</accession>
<evidence type="ECO:0000256" key="1">
    <source>
        <dbReference type="SAM" id="Phobius"/>
    </source>
</evidence>
<proteinExistence type="predicted"/>
<keyword evidence="1" id="KW-1133">Transmembrane helix</keyword>
<evidence type="ECO:0000313" key="2">
    <source>
        <dbReference type="EMBL" id="KAJ6831881.1"/>
    </source>
</evidence>
<dbReference type="AlphaFoldDB" id="A0AAX6GUE4"/>
<organism evidence="2 3">
    <name type="scientific">Iris pallida</name>
    <name type="common">Sweet iris</name>
    <dbReference type="NCBI Taxonomy" id="29817"/>
    <lineage>
        <taxon>Eukaryota</taxon>
        <taxon>Viridiplantae</taxon>
        <taxon>Streptophyta</taxon>
        <taxon>Embryophyta</taxon>
        <taxon>Tracheophyta</taxon>
        <taxon>Spermatophyta</taxon>
        <taxon>Magnoliopsida</taxon>
        <taxon>Liliopsida</taxon>
        <taxon>Asparagales</taxon>
        <taxon>Iridaceae</taxon>
        <taxon>Iridoideae</taxon>
        <taxon>Irideae</taxon>
        <taxon>Iris</taxon>
    </lineage>
</organism>
<evidence type="ECO:0000313" key="3">
    <source>
        <dbReference type="Proteomes" id="UP001140949"/>
    </source>
</evidence>
<feature type="transmembrane region" description="Helical" evidence="1">
    <location>
        <begin position="51"/>
        <end position="71"/>
    </location>
</feature>
<protein>
    <submittedName>
        <fullName evidence="2">Cellulose synthase A catalytic subunit 5 [UDP-forming]</fullName>
    </submittedName>
</protein>